<gene>
    <name evidence="10" type="primary">Aste57867_15279</name>
    <name evidence="9" type="ORF">As57867_015223</name>
    <name evidence="10" type="ORF">ASTE57867_15279</name>
</gene>
<dbReference type="PANTHER" id="PTHR24353:SF37">
    <property type="entry name" value="CAMP-DEPENDENT PROTEIN KINASE CATALYTIC SUBUNIT PRKX"/>
    <property type="match status" value="1"/>
</dbReference>
<dbReference type="InterPro" id="IPR011009">
    <property type="entry name" value="Kinase-like_dom_sf"/>
</dbReference>
<keyword evidence="6" id="KW-0067">ATP-binding</keyword>
<keyword evidence="1" id="KW-0723">Serine/threonine-protein kinase</keyword>
<evidence type="ECO:0000256" key="6">
    <source>
        <dbReference type="ARBA" id="ARBA00022840"/>
    </source>
</evidence>
<dbReference type="Gene3D" id="1.10.510.10">
    <property type="entry name" value="Transferase(Phosphotransferase) domain 1"/>
    <property type="match status" value="1"/>
</dbReference>
<evidence type="ECO:0000313" key="11">
    <source>
        <dbReference type="Proteomes" id="UP000332933"/>
    </source>
</evidence>
<dbReference type="GO" id="GO:0005524">
    <property type="term" value="F:ATP binding"/>
    <property type="evidence" value="ECO:0007669"/>
    <property type="project" value="UniProtKB-KW"/>
</dbReference>
<dbReference type="AlphaFoldDB" id="A0A485L3Q9"/>
<dbReference type="EMBL" id="VJMH01005645">
    <property type="protein sequence ID" value="KAF0693780.1"/>
    <property type="molecule type" value="Genomic_DNA"/>
</dbReference>
<dbReference type="Pfam" id="PF00069">
    <property type="entry name" value="Pkinase"/>
    <property type="match status" value="1"/>
</dbReference>
<dbReference type="GO" id="GO:0004691">
    <property type="term" value="F:cAMP-dependent protein kinase activity"/>
    <property type="evidence" value="ECO:0007669"/>
    <property type="project" value="TreeGrafter"/>
</dbReference>
<dbReference type="GO" id="GO:0005952">
    <property type="term" value="C:cAMP-dependent protein kinase complex"/>
    <property type="evidence" value="ECO:0007669"/>
    <property type="project" value="TreeGrafter"/>
</dbReference>
<dbReference type="InterPro" id="IPR000961">
    <property type="entry name" value="AGC-kinase_C"/>
</dbReference>
<dbReference type="Gene3D" id="3.30.200.20">
    <property type="entry name" value="Phosphorylase Kinase, domain 1"/>
    <property type="match status" value="1"/>
</dbReference>
<dbReference type="PROSITE" id="PS51285">
    <property type="entry name" value="AGC_KINASE_CTER"/>
    <property type="match status" value="1"/>
</dbReference>
<dbReference type="SMART" id="SM00220">
    <property type="entry name" value="S_TKc"/>
    <property type="match status" value="1"/>
</dbReference>
<evidence type="ECO:0000259" key="7">
    <source>
        <dbReference type="PROSITE" id="PS50011"/>
    </source>
</evidence>
<reference evidence="9" key="2">
    <citation type="submission" date="2019-06" db="EMBL/GenBank/DDBJ databases">
        <title>Genomics analysis of Aphanomyces spp. identifies a new class of oomycete effector associated with host adaptation.</title>
        <authorList>
            <person name="Gaulin E."/>
        </authorList>
    </citation>
    <scope>NUCLEOTIDE SEQUENCE</scope>
    <source>
        <strain evidence="9">CBS 578.67</strain>
    </source>
</reference>
<evidence type="ECO:0000259" key="8">
    <source>
        <dbReference type="PROSITE" id="PS51285"/>
    </source>
</evidence>
<dbReference type="SMART" id="SM00133">
    <property type="entry name" value="S_TK_X"/>
    <property type="match status" value="1"/>
</dbReference>
<keyword evidence="2" id="KW-0597">Phosphoprotein</keyword>
<name>A0A485L3Q9_9STRA</name>
<keyword evidence="4" id="KW-0547">Nucleotide-binding</keyword>
<accession>A0A485L3Q9</accession>
<evidence type="ECO:0000256" key="3">
    <source>
        <dbReference type="ARBA" id="ARBA00022679"/>
    </source>
</evidence>
<dbReference type="InterPro" id="IPR000719">
    <property type="entry name" value="Prot_kinase_dom"/>
</dbReference>
<dbReference type="FunFam" id="1.10.510.10:FF:000048">
    <property type="entry name" value="Protein kinase C"/>
    <property type="match status" value="1"/>
</dbReference>
<dbReference type="PROSITE" id="PS50011">
    <property type="entry name" value="PROTEIN_KINASE_DOM"/>
    <property type="match status" value="1"/>
</dbReference>
<dbReference type="Proteomes" id="UP000332933">
    <property type="component" value="Unassembled WGS sequence"/>
</dbReference>
<evidence type="ECO:0000256" key="4">
    <source>
        <dbReference type="ARBA" id="ARBA00022741"/>
    </source>
</evidence>
<feature type="domain" description="Protein kinase" evidence="7">
    <location>
        <begin position="70"/>
        <end position="327"/>
    </location>
</feature>
<evidence type="ECO:0000313" key="10">
    <source>
        <dbReference type="EMBL" id="VFT92088.1"/>
    </source>
</evidence>
<proteinExistence type="predicted"/>
<evidence type="ECO:0000256" key="5">
    <source>
        <dbReference type="ARBA" id="ARBA00022777"/>
    </source>
</evidence>
<feature type="domain" description="AGC-kinase C-terminal" evidence="8">
    <location>
        <begin position="328"/>
        <end position="383"/>
    </location>
</feature>
<evidence type="ECO:0000313" key="9">
    <source>
        <dbReference type="EMBL" id="KAF0693780.1"/>
    </source>
</evidence>
<dbReference type="FunFam" id="3.30.200.20:FF:000042">
    <property type="entry name" value="Aurora kinase A"/>
    <property type="match status" value="1"/>
</dbReference>
<keyword evidence="3" id="KW-0808">Transferase</keyword>
<organism evidence="10 11">
    <name type="scientific">Aphanomyces stellatus</name>
    <dbReference type="NCBI Taxonomy" id="120398"/>
    <lineage>
        <taxon>Eukaryota</taxon>
        <taxon>Sar</taxon>
        <taxon>Stramenopiles</taxon>
        <taxon>Oomycota</taxon>
        <taxon>Saprolegniomycetes</taxon>
        <taxon>Saprolegniales</taxon>
        <taxon>Verrucalvaceae</taxon>
        <taxon>Aphanomyces</taxon>
    </lineage>
</organism>
<dbReference type="OrthoDB" id="63267at2759"/>
<keyword evidence="11" id="KW-1185">Reference proteome</keyword>
<sequence>MPFQVHLAIRGYIYLVPEPRAQADTMGGGGSTSKRLNLYVISIAPPDNDAPIDWIGTSLKSKRGISMKDFKVESLIGTGMLGHVVTAQHKPSRLYFAIKSMWKADVVERNMVKQVVAEKQAMEELRHPFLVQCFDTFQSDDQIHFVLEYIPGGELFKWLQEYGQFYDHEAKFFAAELVLVLEFIHAKGYIYRDLKPENIVLDAHGHVKLIDFGFAKPVDDNNGRCSTSVGTPQYLAPEQLKPGGSYTQAVDWWAFGCVVFELLMGATPFFRATGESSFELYTRVLKGKLSFGDRFTPQAKDLLRQLLRPDLSKRLTDATKIKNHPWFRDIEWSMVEARRLEPPVRPTLRVPGDCSNFDTHNDEPARGKKKSLGAKFDAAFAAF</sequence>
<keyword evidence="5" id="KW-0418">Kinase</keyword>
<dbReference type="SUPFAM" id="SSF56112">
    <property type="entry name" value="Protein kinase-like (PK-like)"/>
    <property type="match status" value="1"/>
</dbReference>
<dbReference type="PANTHER" id="PTHR24353">
    <property type="entry name" value="CYCLIC NUCLEOTIDE-DEPENDENT PROTEIN KINASE"/>
    <property type="match status" value="1"/>
</dbReference>
<evidence type="ECO:0000256" key="2">
    <source>
        <dbReference type="ARBA" id="ARBA00022553"/>
    </source>
</evidence>
<dbReference type="InterPro" id="IPR008271">
    <property type="entry name" value="Ser/Thr_kinase_AS"/>
</dbReference>
<protein>
    <submittedName>
        <fullName evidence="10">Aste57867_15279 protein</fullName>
    </submittedName>
</protein>
<dbReference type="PROSITE" id="PS00108">
    <property type="entry name" value="PROTEIN_KINASE_ST"/>
    <property type="match status" value="1"/>
</dbReference>
<dbReference type="EMBL" id="CAADRA010005666">
    <property type="protein sequence ID" value="VFT92088.1"/>
    <property type="molecule type" value="Genomic_DNA"/>
</dbReference>
<evidence type="ECO:0000256" key="1">
    <source>
        <dbReference type="ARBA" id="ARBA00022527"/>
    </source>
</evidence>
<reference evidence="10 11" key="1">
    <citation type="submission" date="2019-03" db="EMBL/GenBank/DDBJ databases">
        <authorList>
            <person name="Gaulin E."/>
            <person name="Dumas B."/>
        </authorList>
    </citation>
    <scope>NUCLEOTIDE SEQUENCE [LARGE SCALE GENOMIC DNA]</scope>
    <source>
        <strain evidence="10">CBS 568.67</strain>
    </source>
</reference>